<accession>A0A0F9PEU5</accession>
<name>A0A0F9PEU5_9ZZZZ</name>
<sequence length="56" mass="6435">MALSREVLERELGASKAALKAHEEGTEIHKIVSKVFEEELKKYPEKKKEEVNLIVK</sequence>
<proteinExistence type="predicted"/>
<gene>
    <name evidence="1" type="ORF">LCGC14_0851860</name>
</gene>
<evidence type="ECO:0000313" key="1">
    <source>
        <dbReference type="EMBL" id="KKN28674.1"/>
    </source>
</evidence>
<reference evidence="1" key="1">
    <citation type="journal article" date="2015" name="Nature">
        <title>Complex archaea that bridge the gap between prokaryotes and eukaryotes.</title>
        <authorList>
            <person name="Spang A."/>
            <person name="Saw J.H."/>
            <person name="Jorgensen S.L."/>
            <person name="Zaremba-Niedzwiedzka K."/>
            <person name="Martijn J."/>
            <person name="Lind A.E."/>
            <person name="van Eijk R."/>
            <person name="Schleper C."/>
            <person name="Guy L."/>
            <person name="Ettema T.J."/>
        </authorList>
    </citation>
    <scope>NUCLEOTIDE SEQUENCE</scope>
</reference>
<organism evidence="1">
    <name type="scientific">marine sediment metagenome</name>
    <dbReference type="NCBI Taxonomy" id="412755"/>
    <lineage>
        <taxon>unclassified sequences</taxon>
        <taxon>metagenomes</taxon>
        <taxon>ecological metagenomes</taxon>
    </lineage>
</organism>
<dbReference type="EMBL" id="LAZR01002543">
    <property type="protein sequence ID" value="KKN28674.1"/>
    <property type="molecule type" value="Genomic_DNA"/>
</dbReference>
<dbReference type="AlphaFoldDB" id="A0A0F9PEU5"/>
<protein>
    <submittedName>
        <fullName evidence="1">Uncharacterized protein</fullName>
    </submittedName>
</protein>
<comment type="caution">
    <text evidence="1">The sequence shown here is derived from an EMBL/GenBank/DDBJ whole genome shotgun (WGS) entry which is preliminary data.</text>
</comment>